<dbReference type="RefSeq" id="WP_068914077.1">
    <property type="nucleotide sequence ID" value="NZ_MBEW02000013.1"/>
</dbReference>
<feature type="domain" description="Ribosome maturation factor RimP C-terminal" evidence="5">
    <location>
        <begin position="86"/>
        <end position="149"/>
    </location>
</feature>
<dbReference type="SUPFAM" id="SSF74942">
    <property type="entry name" value="YhbC-like, C-terminal domain"/>
    <property type="match status" value="1"/>
</dbReference>
<dbReference type="STRING" id="1871336.BBG48_05605"/>
<dbReference type="CDD" id="cd01734">
    <property type="entry name" value="YlxS_C"/>
    <property type="match status" value="1"/>
</dbReference>
<dbReference type="AlphaFoldDB" id="A0A371IKN8"/>
<dbReference type="EMBL" id="MBEW02000013">
    <property type="protein sequence ID" value="RDY21058.1"/>
    <property type="molecule type" value="Genomic_DNA"/>
</dbReference>
<evidence type="ECO:0000313" key="7">
    <source>
        <dbReference type="EMBL" id="TRW28371.1"/>
    </source>
</evidence>
<comment type="subcellular location">
    <subcellularLocation>
        <location evidence="3">Cytoplasm</location>
    </subcellularLocation>
</comment>
<evidence type="ECO:0000313" key="6">
    <source>
        <dbReference type="EMBL" id="RDY21058.1"/>
    </source>
</evidence>
<dbReference type="FunFam" id="3.30.300.70:FF:000001">
    <property type="entry name" value="Ribosome maturation factor RimP"/>
    <property type="match status" value="1"/>
</dbReference>
<dbReference type="Proteomes" id="UP000319424">
    <property type="component" value="Unassembled WGS sequence"/>
</dbReference>
<gene>
    <name evidence="3" type="primary">rimP</name>
    <name evidence="6" type="ORF">BBG48_006825</name>
    <name evidence="7" type="ORF">FL857_02595</name>
</gene>
<dbReference type="GO" id="GO:0006412">
    <property type="term" value="P:translation"/>
    <property type="evidence" value="ECO:0007669"/>
    <property type="project" value="TreeGrafter"/>
</dbReference>
<dbReference type="HAMAP" id="MF_01077">
    <property type="entry name" value="RimP"/>
    <property type="match status" value="1"/>
</dbReference>
<dbReference type="InterPro" id="IPR035956">
    <property type="entry name" value="RimP_N_sf"/>
</dbReference>
<evidence type="ECO:0000259" key="5">
    <source>
        <dbReference type="Pfam" id="PF17384"/>
    </source>
</evidence>
<name>A0A371IKN8_9FIRM</name>
<comment type="function">
    <text evidence="3">Required for maturation of 30S ribosomal subunits.</text>
</comment>
<organism evidence="6 8">
    <name type="scientific">Criibacterium bergeronii</name>
    <dbReference type="NCBI Taxonomy" id="1871336"/>
    <lineage>
        <taxon>Bacteria</taxon>
        <taxon>Bacillati</taxon>
        <taxon>Bacillota</taxon>
        <taxon>Clostridia</taxon>
        <taxon>Peptostreptococcales</taxon>
        <taxon>Filifactoraceae</taxon>
        <taxon>Criibacterium</taxon>
    </lineage>
</organism>
<sequence>MSKKVEQRAQELVEKYISKELELVDVDYVKENGEYYLRILIDKEGGVSLDDCEALSRALDDKLDEADIIPDAYYLEVSSPGLDRELKKEKDFIREKGKKILVKLYKKSELGKEFTGVLEGLDEDKNLLINIDGKSHTIEKKDIAKINLQDFDF</sequence>
<keyword evidence="2 3" id="KW-0690">Ribosome biogenesis</keyword>
<evidence type="ECO:0000256" key="3">
    <source>
        <dbReference type="HAMAP-Rule" id="MF_01077"/>
    </source>
</evidence>
<dbReference type="PANTHER" id="PTHR33867">
    <property type="entry name" value="RIBOSOME MATURATION FACTOR RIMP"/>
    <property type="match status" value="1"/>
</dbReference>
<comment type="similarity">
    <text evidence="3">Belongs to the RimP family.</text>
</comment>
<accession>A0A371IKN8</accession>
<evidence type="ECO:0000256" key="1">
    <source>
        <dbReference type="ARBA" id="ARBA00022490"/>
    </source>
</evidence>
<comment type="caution">
    <text evidence="6">The sequence shown here is derived from an EMBL/GenBank/DDBJ whole genome shotgun (WGS) entry which is preliminary data.</text>
</comment>
<dbReference type="Pfam" id="PF17384">
    <property type="entry name" value="DUF150_C"/>
    <property type="match status" value="1"/>
</dbReference>
<dbReference type="Gene3D" id="3.30.300.70">
    <property type="entry name" value="RimP-like superfamily, N-terminal"/>
    <property type="match status" value="1"/>
</dbReference>
<dbReference type="InterPro" id="IPR028989">
    <property type="entry name" value="RimP_N"/>
</dbReference>
<keyword evidence="8" id="KW-1185">Reference proteome</keyword>
<evidence type="ECO:0000256" key="2">
    <source>
        <dbReference type="ARBA" id="ARBA00022517"/>
    </source>
</evidence>
<reference evidence="7 9" key="3">
    <citation type="submission" date="2019-07" db="EMBL/GenBank/DDBJ databases">
        <title>Criibacterium bergeronii gen. nov., sp. nov. isolated from human clinical samples.</title>
        <authorList>
            <person name="Maheux A.F."/>
            <person name="Boudreau D.K."/>
            <person name="Berube E."/>
            <person name="Brodeur S."/>
            <person name="Bernard K.A."/>
            <person name="Abed J.Y."/>
            <person name="Ducrey E."/>
            <person name="Guay E.F."/>
            <person name="Raymond F."/>
            <person name="Corbeil J."/>
            <person name="Domingo M.-C."/>
            <person name="Roy P.H."/>
            <person name="Boissinot M."/>
            <person name="Tocheva E.I."/>
            <person name="Omar R.F."/>
        </authorList>
    </citation>
    <scope>NUCLEOTIDE SEQUENCE [LARGE SCALE GENOMIC DNA]</scope>
    <source>
        <strain evidence="7 9">CCRI-24246</strain>
    </source>
</reference>
<dbReference type="InterPro" id="IPR036847">
    <property type="entry name" value="RimP_C_sf"/>
</dbReference>
<evidence type="ECO:0000259" key="4">
    <source>
        <dbReference type="Pfam" id="PF02576"/>
    </source>
</evidence>
<reference evidence="6 8" key="1">
    <citation type="journal article" date="2016" name="Genome Announc.">
        <title>Draft Genome Sequence of Criibacterium bergeronii gen. nov., sp. nov., Strain CCRI-22567T, Isolated from a Vaginal Sample from a Woman with Bacterial Vaginosis.</title>
        <authorList>
            <person name="Maheux A.F."/>
            <person name="Berube E."/>
            <person name="Boudreau D.K."/>
            <person name="Raymond F."/>
            <person name="Corbeil J."/>
            <person name="Roy P.H."/>
            <person name="Boissinot M."/>
            <person name="Omar R.F."/>
        </authorList>
    </citation>
    <scope>NUCLEOTIDE SEQUENCE [LARGE SCALE GENOMIC DNA]</scope>
    <source>
        <strain evidence="6 8">CCRI-22567</strain>
    </source>
</reference>
<dbReference type="InterPro" id="IPR028998">
    <property type="entry name" value="RimP_C"/>
</dbReference>
<feature type="domain" description="Ribosome maturation factor RimP N-terminal" evidence="4">
    <location>
        <begin position="18"/>
        <end position="83"/>
    </location>
</feature>
<protein>
    <recommendedName>
        <fullName evidence="3">Ribosome maturation factor RimP</fullName>
    </recommendedName>
</protein>
<dbReference type="GO" id="GO:0000028">
    <property type="term" value="P:ribosomal small subunit assembly"/>
    <property type="evidence" value="ECO:0007669"/>
    <property type="project" value="TreeGrafter"/>
</dbReference>
<dbReference type="EMBL" id="VJXW01000002">
    <property type="protein sequence ID" value="TRW28371.1"/>
    <property type="molecule type" value="Genomic_DNA"/>
</dbReference>
<dbReference type="Pfam" id="PF02576">
    <property type="entry name" value="RimP_N"/>
    <property type="match status" value="1"/>
</dbReference>
<reference evidence="6" key="2">
    <citation type="submission" date="2018-07" db="EMBL/GenBank/DDBJ databases">
        <authorList>
            <person name="Quirk P.G."/>
            <person name="Krulwich T.A."/>
        </authorList>
    </citation>
    <scope>NUCLEOTIDE SEQUENCE</scope>
    <source>
        <strain evidence="6">CCRI-22567</strain>
    </source>
</reference>
<proteinExistence type="inferred from homology"/>
<dbReference type="GO" id="GO:0005829">
    <property type="term" value="C:cytosol"/>
    <property type="evidence" value="ECO:0007669"/>
    <property type="project" value="TreeGrafter"/>
</dbReference>
<dbReference type="Gene3D" id="2.30.30.180">
    <property type="entry name" value="Ribosome maturation factor RimP, C-terminal domain"/>
    <property type="match status" value="1"/>
</dbReference>
<dbReference type="PANTHER" id="PTHR33867:SF1">
    <property type="entry name" value="RIBOSOME MATURATION FACTOR RIMP"/>
    <property type="match status" value="1"/>
</dbReference>
<dbReference type="OrthoDB" id="9805006at2"/>
<keyword evidence="1 3" id="KW-0963">Cytoplasm</keyword>
<evidence type="ECO:0000313" key="8">
    <source>
        <dbReference type="Proteomes" id="UP000093352"/>
    </source>
</evidence>
<dbReference type="InterPro" id="IPR003728">
    <property type="entry name" value="Ribosome_maturation_RimP"/>
</dbReference>
<evidence type="ECO:0000313" key="9">
    <source>
        <dbReference type="Proteomes" id="UP000319424"/>
    </source>
</evidence>
<dbReference type="Proteomes" id="UP000093352">
    <property type="component" value="Unassembled WGS sequence"/>
</dbReference>
<dbReference type="SUPFAM" id="SSF75420">
    <property type="entry name" value="YhbC-like, N-terminal domain"/>
    <property type="match status" value="1"/>
</dbReference>